<dbReference type="SUPFAM" id="SSF50129">
    <property type="entry name" value="GroES-like"/>
    <property type="match status" value="1"/>
</dbReference>
<dbReference type="InterPro" id="IPR036291">
    <property type="entry name" value="NAD(P)-bd_dom_sf"/>
</dbReference>
<evidence type="ECO:0000256" key="5">
    <source>
        <dbReference type="ARBA" id="ARBA00022833"/>
    </source>
</evidence>
<evidence type="ECO:0000313" key="10">
    <source>
        <dbReference type="Proteomes" id="UP000249130"/>
    </source>
</evidence>
<dbReference type="InterPro" id="IPR013149">
    <property type="entry name" value="ADH-like_C"/>
</dbReference>
<evidence type="ECO:0000256" key="3">
    <source>
        <dbReference type="ARBA" id="ARBA00013190"/>
    </source>
</evidence>
<evidence type="ECO:0000256" key="6">
    <source>
        <dbReference type="ARBA" id="ARBA00023002"/>
    </source>
</evidence>
<evidence type="ECO:0000259" key="8">
    <source>
        <dbReference type="SMART" id="SM00829"/>
    </source>
</evidence>
<evidence type="ECO:0000256" key="4">
    <source>
        <dbReference type="ARBA" id="ARBA00022723"/>
    </source>
</evidence>
<dbReference type="GO" id="GO:0005737">
    <property type="term" value="C:cytoplasm"/>
    <property type="evidence" value="ECO:0007669"/>
    <property type="project" value="TreeGrafter"/>
</dbReference>
<dbReference type="PANTHER" id="PTHR42940:SF8">
    <property type="entry name" value="VACUOLAR PROTEIN SORTING-ASSOCIATED PROTEIN 11"/>
    <property type="match status" value="1"/>
</dbReference>
<organism evidence="9 10">
    <name type="scientific">Rhodoplanes roseus</name>
    <dbReference type="NCBI Taxonomy" id="29409"/>
    <lineage>
        <taxon>Bacteria</taxon>
        <taxon>Pseudomonadati</taxon>
        <taxon>Pseudomonadota</taxon>
        <taxon>Alphaproteobacteria</taxon>
        <taxon>Hyphomicrobiales</taxon>
        <taxon>Nitrobacteraceae</taxon>
        <taxon>Rhodoplanes</taxon>
    </lineage>
</organism>
<feature type="domain" description="Enoyl reductase (ER)" evidence="8">
    <location>
        <begin position="10"/>
        <end position="340"/>
    </location>
</feature>
<evidence type="ECO:0000256" key="7">
    <source>
        <dbReference type="RuleBase" id="RU361277"/>
    </source>
</evidence>
<keyword evidence="10" id="KW-1185">Reference proteome</keyword>
<dbReference type="Pfam" id="PF08240">
    <property type="entry name" value="ADH_N"/>
    <property type="match status" value="1"/>
</dbReference>
<dbReference type="Gene3D" id="3.90.180.10">
    <property type="entry name" value="Medium-chain alcohol dehydrogenases, catalytic domain"/>
    <property type="match status" value="1"/>
</dbReference>
<keyword evidence="5 7" id="KW-0862">Zinc</keyword>
<proteinExistence type="inferred from homology"/>
<sequence length="343" mass="35961">MKAMVLQAAGTPFVMTELPDPVPGPGEAVARVLACGAGLTIQHVKAGRKPVRFPRVIGHEITGEIVAVGRDVTGLAVGDAVTAYYYLNCGRCAWCRDELEPLCPHGGGNVGVDCDGGYAEYVGLPAHIFIRLPPELDHRAHPAEIGVVTDAIATPYKVLSRARVRPGETVAVFGAGGGLGLHQVMMARRAGARVIAVDVAADKFDACREAGADATVNPRDGDVVAALRDLTDGQGVDVVVDYVSATSTLEAGVRALGRRGRLVTLGGAGQPFGVSSLALLSGEQEILGSRYVTRREIRECLDLVARGEVWPLVTEIRPLAEAESVHDKVERGTVIGRAALLVG</sequence>
<dbReference type="GO" id="GO:0008270">
    <property type="term" value="F:zinc ion binding"/>
    <property type="evidence" value="ECO:0007669"/>
    <property type="project" value="InterPro"/>
</dbReference>
<dbReference type="EC" id="1.1.1.1" evidence="3"/>
<dbReference type="PANTHER" id="PTHR42940">
    <property type="entry name" value="ALCOHOL DEHYDROGENASE 1-RELATED"/>
    <property type="match status" value="1"/>
</dbReference>
<evidence type="ECO:0000256" key="1">
    <source>
        <dbReference type="ARBA" id="ARBA00001947"/>
    </source>
</evidence>
<dbReference type="InterPro" id="IPR013154">
    <property type="entry name" value="ADH-like_N"/>
</dbReference>
<dbReference type="SUPFAM" id="SSF51735">
    <property type="entry name" value="NAD(P)-binding Rossmann-fold domains"/>
    <property type="match status" value="1"/>
</dbReference>
<dbReference type="PROSITE" id="PS00059">
    <property type="entry name" value="ADH_ZINC"/>
    <property type="match status" value="1"/>
</dbReference>
<dbReference type="InterPro" id="IPR020843">
    <property type="entry name" value="ER"/>
</dbReference>
<keyword evidence="6" id="KW-0560">Oxidoreductase</keyword>
<evidence type="ECO:0000256" key="2">
    <source>
        <dbReference type="ARBA" id="ARBA00008072"/>
    </source>
</evidence>
<dbReference type="SMART" id="SM00829">
    <property type="entry name" value="PKS_ER"/>
    <property type="match status" value="1"/>
</dbReference>
<evidence type="ECO:0000313" key="9">
    <source>
        <dbReference type="EMBL" id="RAI41283.1"/>
    </source>
</evidence>
<comment type="cofactor">
    <cofactor evidence="1 7">
        <name>Zn(2+)</name>
        <dbReference type="ChEBI" id="CHEBI:29105"/>
    </cofactor>
</comment>
<dbReference type="OrthoDB" id="9809185at2"/>
<gene>
    <name evidence="9" type="ORF">CH341_21975</name>
</gene>
<dbReference type="AlphaFoldDB" id="A0A327KUB4"/>
<accession>A0A327KUB4</accession>
<keyword evidence="4 7" id="KW-0479">Metal-binding</keyword>
<dbReference type="InterPro" id="IPR011032">
    <property type="entry name" value="GroES-like_sf"/>
</dbReference>
<comment type="similarity">
    <text evidence="2 7">Belongs to the zinc-containing alcohol dehydrogenase family.</text>
</comment>
<dbReference type="Pfam" id="PF00107">
    <property type="entry name" value="ADH_zinc_N"/>
    <property type="match status" value="1"/>
</dbReference>
<dbReference type="InterPro" id="IPR002328">
    <property type="entry name" value="ADH_Zn_CS"/>
</dbReference>
<dbReference type="EMBL" id="NPEX01000195">
    <property type="protein sequence ID" value="RAI41283.1"/>
    <property type="molecule type" value="Genomic_DNA"/>
</dbReference>
<comment type="caution">
    <text evidence="9">The sequence shown here is derived from an EMBL/GenBank/DDBJ whole genome shotgun (WGS) entry which is preliminary data.</text>
</comment>
<reference evidence="9 10" key="1">
    <citation type="submission" date="2017-07" db="EMBL/GenBank/DDBJ databases">
        <title>Draft Genome Sequences of Select Purple Nonsulfur Bacteria.</title>
        <authorList>
            <person name="Lasarre B."/>
            <person name="Mckinlay J.B."/>
        </authorList>
    </citation>
    <scope>NUCLEOTIDE SEQUENCE [LARGE SCALE GENOMIC DNA]</scope>
    <source>
        <strain evidence="9 10">DSM 5909</strain>
    </source>
</reference>
<dbReference type="GO" id="GO:0004022">
    <property type="term" value="F:alcohol dehydrogenase (NAD+) activity"/>
    <property type="evidence" value="ECO:0007669"/>
    <property type="project" value="UniProtKB-EC"/>
</dbReference>
<name>A0A327KUB4_9BRAD</name>
<protein>
    <recommendedName>
        <fullName evidence="3">alcohol dehydrogenase</fullName>
        <ecNumber evidence="3">1.1.1.1</ecNumber>
    </recommendedName>
</protein>
<dbReference type="Proteomes" id="UP000249130">
    <property type="component" value="Unassembled WGS sequence"/>
</dbReference>